<dbReference type="Proteomes" id="UP000294933">
    <property type="component" value="Unassembled WGS sequence"/>
</dbReference>
<dbReference type="Gene3D" id="3.80.10.10">
    <property type="entry name" value="Ribonuclease Inhibitor"/>
    <property type="match status" value="1"/>
</dbReference>
<gene>
    <name evidence="1" type="ORF">BD410DRAFT_635246</name>
</gene>
<reference evidence="1 2" key="1">
    <citation type="submission" date="2018-06" db="EMBL/GenBank/DDBJ databases">
        <title>A transcriptomic atlas of mushroom development highlights an independent origin of complex multicellularity.</title>
        <authorList>
            <consortium name="DOE Joint Genome Institute"/>
            <person name="Krizsan K."/>
            <person name="Almasi E."/>
            <person name="Merenyi Z."/>
            <person name="Sahu N."/>
            <person name="Viragh M."/>
            <person name="Koszo T."/>
            <person name="Mondo S."/>
            <person name="Kiss B."/>
            <person name="Balint B."/>
            <person name="Kues U."/>
            <person name="Barry K."/>
            <person name="Hegedus J.C."/>
            <person name="Henrissat B."/>
            <person name="Johnson J."/>
            <person name="Lipzen A."/>
            <person name="Ohm R."/>
            <person name="Nagy I."/>
            <person name="Pangilinan J."/>
            <person name="Yan J."/>
            <person name="Xiong Y."/>
            <person name="Grigoriev I.V."/>
            <person name="Hibbett D.S."/>
            <person name="Nagy L.G."/>
        </authorList>
    </citation>
    <scope>NUCLEOTIDE SEQUENCE [LARGE SCALE GENOMIC DNA]</scope>
    <source>
        <strain evidence="1 2">SZMC22713</strain>
    </source>
</reference>
<proteinExistence type="predicted"/>
<evidence type="ECO:0008006" key="3">
    <source>
        <dbReference type="Google" id="ProtNLM"/>
    </source>
</evidence>
<sequence>MHFRSDDSDSKLVSFLARSRPPLESLTVTADFNSEILLDCLRHTPALTSLNVYHRPKLTDADIKMLQLCPNTENNICPGLQNINFESCVENANMKLMVDMVVSRRQNFDVSSSYRMNPQASPARNRQREGILRSIHLGGCRFEEYSSYDSINFASHPEIERCIEEGLEIFEDPDSDSD</sequence>
<evidence type="ECO:0000313" key="1">
    <source>
        <dbReference type="EMBL" id="TDL25305.1"/>
    </source>
</evidence>
<keyword evidence="2" id="KW-1185">Reference proteome</keyword>
<dbReference type="EMBL" id="ML170164">
    <property type="protein sequence ID" value="TDL25305.1"/>
    <property type="molecule type" value="Genomic_DNA"/>
</dbReference>
<dbReference type="AlphaFoldDB" id="A0A4Y7QD22"/>
<organism evidence="1 2">
    <name type="scientific">Rickenella mellea</name>
    <dbReference type="NCBI Taxonomy" id="50990"/>
    <lineage>
        <taxon>Eukaryota</taxon>
        <taxon>Fungi</taxon>
        <taxon>Dikarya</taxon>
        <taxon>Basidiomycota</taxon>
        <taxon>Agaricomycotina</taxon>
        <taxon>Agaricomycetes</taxon>
        <taxon>Hymenochaetales</taxon>
        <taxon>Rickenellaceae</taxon>
        <taxon>Rickenella</taxon>
    </lineage>
</organism>
<name>A0A4Y7QD22_9AGAM</name>
<dbReference type="VEuPathDB" id="FungiDB:BD410DRAFT_635246"/>
<dbReference type="InterPro" id="IPR032675">
    <property type="entry name" value="LRR_dom_sf"/>
</dbReference>
<evidence type="ECO:0000313" key="2">
    <source>
        <dbReference type="Proteomes" id="UP000294933"/>
    </source>
</evidence>
<accession>A0A4Y7QD22</accession>
<protein>
    <recommendedName>
        <fullName evidence="3">F-box domain-containing protein</fullName>
    </recommendedName>
</protein>